<keyword evidence="3" id="KW-0239">DNA-directed DNA polymerase</keyword>
<dbReference type="PANTHER" id="PTHR11076:SF33">
    <property type="entry name" value="DNA POLYMERASE KAPPA"/>
    <property type="match status" value="1"/>
</dbReference>
<dbReference type="GO" id="GO:0005829">
    <property type="term" value="C:cytosol"/>
    <property type="evidence" value="ECO:0007669"/>
    <property type="project" value="TreeGrafter"/>
</dbReference>
<dbReference type="SUPFAM" id="SSF100879">
    <property type="entry name" value="Lesion bypass DNA polymerase (Y-family), little finger domain"/>
    <property type="match status" value="1"/>
</dbReference>
<dbReference type="Pfam" id="PF11798">
    <property type="entry name" value="IMS_HHH"/>
    <property type="match status" value="1"/>
</dbReference>
<feature type="domain" description="UmuC" evidence="2">
    <location>
        <begin position="1"/>
        <end position="135"/>
    </location>
</feature>
<dbReference type="Gene3D" id="3.30.1490.100">
    <property type="entry name" value="DNA polymerase, Y-family, little finger domain"/>
    <property type="match status" value="1"/>
</dbReference>
<dbReference type="GO" id="GO:0042276">
    <property type="term" value="P:error-prone translesion synthesis"/>
    <property type="evidence" value="ECO:0007669"/>
    <property type="project" value="TreeGrafter"/>
</dbReference>
<dbReference type="InterPro" id="IPR017961">
    <property type="entry name" value="DNA_pol_Y-fam_little_finger"/>
</dbReference>
<name>T1CT47_9ZZZZ</name>
<dbReference type="InterPro" id="IPR043128">
    <property type="entry name" value="Rev_trsase/Diguanyl_cyclase"/>
</dbReference>
<dbReference type="Gene3D" id="3.40.1170.60">
    <property type="match status" value="1"/>
</dbReference>
<dbReference type="Pfam" id="PF11799">
    <property type="entry name" value="IMS_C"/>
    <property type="match status" value="1"/>
</dbReference>
<gene>
    <name evidence="3" type="ORF">B1A_05407</name>
</gene>
<reference evidence="3" key="1">
    <citation type="submission" date="2013-08" db="EMBL/GenBank/DDBJ databases">
        <authorList>
            <person name="Mendez C."/>
            <person name="Richter M."/>
            <person name="Ferrer M."/>
            <person name="Sanchez J."/>
        </authorList>
    </citation>
    <scope>NUCLEOTIDE SEQUENCE</scope>
</reference>
<comment type="caution">
    <text evidence="3">The sequence shown here is derived from an EMBL/GenBank/DDBJ whole genome shotgun (WGS) entry which is preliminary data.</text>
</comment>
<dbReference type="GO" id="GO:0003684">
    <property type="term" value="F:damaged DNA binding"/>
    <property type="evidence" value="ECO:0007669"/>
    <property type="project" value="InterPro"/>
</dbReference>
<comment type="similarity">
    <text evidence="1">Belongs to the DNA polymerase type-Y family.</text>
</comment>
<reference evidence="3" key="2">
    <citation type="journal article" date="2014" name="ISME J.">
        <title>Microbial stratification in low pH oxic and suboxic macroscopic growths along an acid mine drainage.</title>
        <authorList>
            <person name="Mendez-Garcia C."/>
            <person name="Mesa V."/>
            <person name="Sprenger R.R."/>
            <person name="Richter M."/>
            <person name="Diez M.S."/>
            <person name="Solano J."/>
            <person name="Bargiela R."/>
            <person name="Golyshina O.V."/>
            <person name="Manteca A."/>
            <person name="Ramos J.L."/>
            <person name="Gallego J.R."/>
            <person name="Llorente I."/>
            <person name="Martins Dos Santos V.A."/>
            <person name="Jensen O.N."/>
            <person name="Pelaez A.I."/>
            <person name="Sanchez J."/>
            <person name="Ferrer M."/>
        </authorList>
    </citation>
    <scope>NUCLEOTIDE SEQUENCE</scope>
</reference>
<keyword evidence="3" id="KW-0808">Transferase</keyword>
<feature type="non-terminal residue" evidence="3">
    <location>
        <position position="240"/>
    </location>
</feature>
<dbReference type="GO" id="GO:0009432">
    <property type="term" value="P:SOS response"/>
    <property type="evidence" value="ECO:0007669"/>
    <property type="project" value="TreeGrafter"/>
</dbReference>
<dbReference type="Gene3D" id="3.30.70.270">
    <property type="match status" value="1"/>
</dbReference>
<dbReference type="InterPro" id="IPR036775">
    <property type="entry name" value="DNA_pol_Y-fam_lit_finger_sf"/>
</dbReference>
<accession>T1CT47</accession>
<dbReference type="InterPro" id="IPR022880">
    <property type="entry name" value="DNApol_IV"/>
</dbReference>
<sequence>MARRLCPTAKVIAGRHHRYREVSGQFFSILESFTNEIESVGLDEAFLDVTGAQKLFGTPTQIAVELRRRVREELSLSVCVGVAATKQVAKLASKRAKPTISGSRILPARGVGVVWPGSEVSFLAPLSVRELWGVGPKTEQKLKGIGVSKVFELRTIPDAKLSSVLGKAGLHLKRLAEGQDDDPVSVKTGVKSISHEQTYPSDLNDPGAIATELARLAEAVTTTASKKGLVAKTITLKLRY</sequence>
<dbReference type="InterPro" id="IPR050116">
    <property type="entry name" value="DNA_polymerase-Y"/>
</dbReference>
<dbReference type="GO" id="GO:0003887">
    <property type="term" value="F:DNA-directed DNA polymerase activity"/>
    <property type="evidence" value="ECO:0007669"/>
    <property type="project" value="UniProtKB-KW"/>
</dbReference>
<dbReference type="InterPro" id="IPR043502">
    <property type="entry name" value="DNA/RNA_pol_sf"/>
</dbReference>
<evidence type="ECO:0000259" key="2">
    <source>
        <dbReference type="PROSITE" id="PS50173"/>
    </source>
</evidence>
<evidence type="ECO:0000256" key="1">
    <source>
        <dbReference type="ARBA" id="ARBA00010945"/>
    </source>
</evidence>
<dbReference type="InterPro" id="IPR024728">
    <property type="entry name" value="PolY_HhH_motif"/>
</dbReference>
<dbReference type="CDD" id="cd03586">
    <property type="entry name" value="PolY_Pol_IV_kappa"/>
    <property type="match status" value="1"/>
</dbReference>
<dbReference type="PROSITE" id="PS50173">
    <property type="entry name" value="UMUC"/>
    <property type="match status" value="1"/>
</dbReference>
<dbReference type="EMBL" id="AUZX01003937">
    <property type="protein sequence ID" value="EQD72535.1"/>
    <property type="molecule type" value="Genomic_DNA"/>
</dbReference>
<dbReference type="Gene3D" id="1.10.150.20">
    <property type="entry name" value="5' to 3' exonuclease, C-terminal subdomain"/>
    <property type="match status" value="1"/>
</dbReference>
<proteinExistence type="inferred from homology"/>
<dbReference type="GO" id="GO:0006281">
    <property type="term" value="P:DNA repair"/>
    <property type="evidence" value="ECO:0007669"/>
    <property type="project" value="InterPro"/>
</dbReference>
<dbReference type="SUPFAM" id="SSF56672">
    <property type="entry name" value="DNA/RNA polymerases"/>
    <property type="match status" value="1"/>
</dbReference>
<dbReference type="PANTHER" id="PTHR11076">
    <property type="entry name" value="DNA REPAIR POLYMERASE UMUC / TRANSFERASE FAMILY MEMBER"/>
    <property type="match status" value="1"/>
</dbReference>
<organism evidence="3">
    <name type="scientific">mine drainage metagenome</name>
    <dbReference type="NCBI Taxonomy" id="410659"/>
    <lineage>
        <taxon>unclassified sequences</taxon>
        <taxon>metagenomes</taxon>
        <taxon>ecological metagenomes</taxon>
    </lineage>
</organism>
<keyword evidence="3" id="KW-0548">Nucleotidyltransferase</keyword>
<evidence type="ECO:0000313" key="3">
    <source>
        <dbReference type="EMBL" id="EQD72535.1"/>
    </source>
</evidence>
<dbReference type="InterPro" id="IPR001126">
    <property type="entry name" value="UmuC"/>
</dbReference>
<protein>
    <submittedName>
        <fullName evidence="3">DNA-directed DNA polymerase</fullName>
    </submittedName>
</protein>
<dbReference type="Pfam" id="PF00817">
    <property type="entry name" value="IMS"/>
    <property type="match status" value="1"/>
</dbReference>
<dbReference type="AlphaFoldDB" id="T1CT47"/>